<evidence type="ECO:0000256" key="12">
    <source>
        <dbReference type="PIRSR" id="PIRSR000382-2"/>
    </source>
</evidence>
<evidence type="ECO:0000256" key="3">
    <source>
        <dbReference type="ARBA" id="ARBA00009553"/>
    </source>
</evidence>
<keyword evidence="5 10" id="KW-0028">Amino-acid biosynthesis</keyword>
<evidence type="ECO:0000256" key="7">
    <source>
        <dbReference type="ARBA" id="ARBA00022723"/>
    </source>
</evidence>
<protein>
    <recommendedName>
        <fullName evidence="10">5-methyltetrahydropteroyltriglutamate--homocysteine methyltransferase</fullName>
        <ecNumber evidence="10">2.1.1.14</ecNumber>
    </recommendedName>
    <alternativeName>
        <fullName evidence="10">Cobalamin-independent methionine synthase</fullName>
    </alternativeName>
    <alternativeName>
        <fullName evidence="10">Methionine synthase, vitamin-B12 independent isozyme</fullName>
    </alternativeName>
</protein>
<comment type="cofactor">
    <cofactor evidence="12">
        <name>Zn(2+)</name>
        <dbReference type="ChEBI" id="CHEBI:29105"/>
    </cofactor>
    <text evidence="12">Binds 2 Zn(2+) ions per subunit.</text>
</comment>
<feature type="binding site" evidence="10 11">
    <location>
        <position position="614"/>
    </location>
    <ligand>
        <name>L-homocysteine</name>
        <dbReference type="ChEBI" id="CHEBI:58199"/>
    </ligand>
</feature>
<evidence type="ECO:0000256" key="11">
    <source>
        <dbReference type="PIRSR" id="PIRSR000382-1"/>
    </source>
</evidence>
<keyword evidence="10" id="KW-0677">Repeat</keyword>
<keyword evidence="7 10" id="KW-0479">Metal-binding</keyword>
<feature type="binding site" evidence="10 11">
    <location>
        <position position="576"/>
    </location>
    <ligand>
        <name>5-methyltetrahydropteroyltri-L-glutamate</name>
        <dbReference type="ChEBI" id="CHEBI:58207"/>
    </ligand>
</feature>
<dbReference type="RefSeq" id="WP_135763318.1">
    <property type="nucleotide sequence ID" value="NZ_RQHV01000036.1"/>
</dbReference>
<dbReference type="InterPro" id="IPR013215">
    <property type="entry name" value="Cbl-indep_Met_Synth_N"/>
</dbReference>
<comment type="similarity">
    <text evidence="3 10">Belongs to the vitamin-B12 independent methionine synthase family.</text>
</comment>
<feature type="binding site" evidence="10">
    <location>
        <position position="741"/>
    </location>
    <ligand>
        <name>Zn(2+)</name>
        <dbReference type="ChEBI" id="CHEBI:29105"/>
        <note>catalytic</note>
    </ligand>
</feature>
<evidence type="ECO:0000256" key="10">
    <source>
        <dbReference type="HAMAP-Rule" id="MF_00172"/>
    </source>
</evidence>
<dbReference type="OrthoDB" id="244285at2"/>
<reference evidence="16" key="1">
    <citation type="journal article" date="2019" name="PLoS Negl. Trop. Dis.">
        <title>Revisiting the worldwide diversity of Leptospira species in the environment.</title>
        <authorList>
            <person name="Vincent A.T."/>
            <person name="Schiettekatte O."/>
            <person name="Bourhy P."/>
            <person name="Veyrier F.J."/>
            <person name="Picardeau M."/>
        </authorList>
    </citation>
    <scope>NUCLEOTIDE SEQUENCE [LARGE SCALE GENOMIC DNA]</scope>
    <source>
        <strain evidence="16">201400974</strain>
    </source>
</reference>
<proteinExistence type="inferred from homology"/>
<comment type="catalytic activity">
    <reaction evidence="10">
        <text>5-methyltetrahydropteroyltri-L-glutamate + L-homocysteine = tetrahydropteroyltri-L-glutamate + L-methionine</text>
        <dbReference type="Rhea" id="RHEA:21196"/>
        <dbReference type="ChEBI" id="CHEBI:57844"/>
        <dbReference type="ChEBI" id="CHEBI:58140"/>
        <dbReference type="ChEBI" id="CHEBI:58199"/>
        <dbReference type="ChEBI" id="CHEBI:58207"/>
        <dbReference type="EC" id="2.1.1.14"/>
    </reaction>
</comment>
<gene>
    <name evidence="10" type="primary">metE</name>
    <name evidence="16" type="ORF">EHS11_04990</name>
</gene>
<feature type="binding site" evidence="12">
    <location>
        <position position="656"/>
    </location>
    <ligand>
        <name>Zn(2+)</name>
        <dbReference type="ChEBI" id="CHEBI:29105"/>
        <label>1</label>
        <note>catalytic</note>
    </ligand>
</feature>
<sequence>MSVLATCLGYPRFGKARELKKSLESFWAGKISEEELNETGKNIRKQHWLEMKRAGMNHIPSNDFSYYDHVLDTIVLLGATPKRYGSISNPIARYFAMARGLQNKSAGIDTSALEMTKWFDTNYHYIVPELNDETKFSLNPKKLISEWEEAYELGIETRPVILGPVSFLLLSKMDLNSKKSPLHFLKDLLPLYKELFSLLKKKGVRWIQLDEPCLVLELEKGIQSSYQNALTEIAKFSERPKILVTTYFGDLKENLKIATASKLDGLHIDLVRAPEQLETVLASLPPEYILSLGLVDGRNIWRTDLEATHKILRTAVEAIGSERIFVGSSSSLLHVPEDLNGENQLDTELKSWLSFALQKLSEIKALAEASGKEVPSQTYLVSGYMWLENKKALKTRKNSPRTKNQKVRERLEKISEGDKKRKSTFINRQTLQQKRFSLPTFPTTTIGSFPQTNDVRSARASWKSGKLSLENYNRFLKEETKQCIAKQESIGLDVLVHGEFERTDMVEYFGEKLEGFAFTENGWVQSYGSRCVKPPILFGDIFRPEPMTVDWAIYSQSLTPKIVKGMLTGPVTILQWSFVRNDQPRQATCEQIALSLRDEVNDLESAGIQMIQVDEPAIREGLPLRKSEWKTYLKWAVDSFRLATSGVKDETQIHTHMCYSEFGEILESIEAMDADVLSIETSRSQMELFRDFGKSGYKNEIGPGVYDIHSPRVPSKEEMIDLLEKAKSVLPYPQLWVNPDCGLKTRGWPEVEEALRNMVEAAEIMRTKTEEYAK</sequence>
<dbReference type="AlphaFoldDB" id="A0A4R9LVE1"/>
<evidence type="ECO:0000259" key="15">
    <source>
        <dbReference type="Pfam" id="PF08267"/>
    </source>
</evidence>
<keyword evidence="6 10" id="KW-0808">Transferase</keyword>
<feature type="domain" description="Cobalamin-independent methionine synthase MetE C-terminal/archaeal" evidence="14">
    <location>
        <begin position="441"/>
        <end position="763"/>
    </location>
</feature>
<feature type="binding site" evidence="10">
    <location>
        <position position="680"/>
    </location>
    <ligand>
        <name>Zn(2+)</name>
        <dbReference type="ChEBI" id="CHEBI:29105"/>
        <note>catalytic</note>
    </ligand>
</feature>
<evidence type="ECO:0000256" key="1">
    <source>
        <dbReference type="ARBA" id="ARBA00002777"/>
    </source>
</evidence>
<feature type="binding site" evidence="10">
    <location>
        <position position="620"/>
    </location>
    <ligand>
        <name>5-methyltetrahydropteroyltri-L-glutamate</name>
        <dbReference type="ChEBI" id="CHEBI:58207"/>
    </ligand>
</feature>
<dbReference type="FunFam" id="3.20.20.210:FF:000002">
    <property type="entry name" value="5-methyltetrahydropteroyltriglutamate--homocysteine methyltransferase"/>
    <property type="match status" value="1"/>
</dbReference>
<accession>A0A4R9LVE1</accession>
<dbReference type="GO" id="GO:0003871">
    <property type="term" value="F:5-methyltetrahydropteroyltriglutamate-homocysteine S-methyltransferase activity"/>
    <property type="evidence" value="ECO:0007669"/>
    <property type="project" value="UniProtKB-UniRule"/>
</dbReference>
<dbReference type="InterPro" id="IPR002629">
    <property type="entry name" value="Met_Synth_C/arc"/>
</dbReference>
<evidence type="ECO:0000256" key="9">
    <source>
        <dbReference type="ARBA" id="ARBA00023167"/>
    </source>
</evidence>
<evidence type="ECO:0000256" key="8">
    <source>
        <dbReference type="ARBA" id="ARBA00022833"/>
    </source>
</evidence>
<name>A0A4R9LVE1_9LEPT</name>
<keyword evidence="9 10" id="KW-0486">Methionine biosynthesis</keyword>
<feature type="binding site" evidence="10 11">
    <location>
        <begin position="446"/>
        <end position="448"/>
    </location>
    <ligand>
        <name>L-methionine</name>
        <dbReference type="ChEBI" id="CHEBI:57844"/>
    </ligand>
</feature>
<organism evidence="16 17">
    <name type="scientific">Leptospira ilyithenensis</name>
    <dbReference type="NCBI Taxonomy" id="2484901"/>
    <lineage>
        <taxon>Bacteria</taxon>
        <taxon>Pseudomonadati</taxon>
        <taxon>Spirochaetota</taxon>
        <taxon>Spirochaetia</taxon>
        <taxon>Leptospirales</taxon>
        <taxon>Leptospiraceae</taxon>
        <taxon>Leptospira</taxon>
    </lineage>
</organism>
<keyword evidence="17" id="KW-1185">Reference proteome</keyword>
<feature type="binding site" evidence="12">
    <location>
        <position position="680"/>
    </location>
    <ligand>
        <name>Zn(2+)</name>
        <dbReference type="ChEBI" id="CHEBI:29105"/>
        <label>1</label>
        <note>catalytic</note>
    </ligand>
</feature>
<evidence type="ECO:0000256" key="13">
    <source>
        <dbReference type="PIRSR" id="PIRSR000382-3"/>
    </source>
</evidence>
<dbReference type="CDD" id="cd03312">
    <property type="entry name" value="CIMS_N_terminal_like"/>
    <property type="match status" value="1"/>
</dbReference>
<feature type="binding site" evidence="12">
    <location>
        <position position="658"/>
    </location>
    <ligand>
        <name>Zn(2+)</name>
        <dbReference type="ChEBI" id="CHEBI:29105"/>
        <label>2</label>
    </ligand>
</feature>
<dbReference type="InterPro" id="IPR006276">
    <property type="entry name" value="Cobalamin-indep_Met_synthase"/>
</dbReference>
<dbReference type="HAMAP" id="MF_00172">
    <property type="entry name" value="Meth_synth"/>
    <property type="match status" value="1"/>
</dbReference>
<evidence type="ECO:0000256" key="6">
    <source>
        <dbReference type="ARBA" id="ARBA00022679"/>
    </source>
</evidence>
<feature type="binding site" evidence="12">
    <location>
        <position position="741"/>
    </location>
    <ligand>
        <name>Zn(2+)</name>
        <dbReference type="ChEBI" id="CHEBI:29105"/>
        <label>1</label>
        <note>catalytic</note>
    </ligand>
</feature>
<feature type="binding site" evidence="11">
    <location>
        <position position="122"/>
    </location>
    <ligand>
        <name>5-methyltetrahydropteroyltri-L-glutamate</name>
        <dbReference type="ChEBI" id="CHEBI:58207"/>
    </ligand>
</feature>
<dbReference type="InterPro" id="IPR038071">
    <property type="entry name" value="UROD/MetE-like_sf"/>
</dbReference>
<feature type="active site" description="Proton donor" evidence="10 13">
    <location>
        <position position="709"/>
    </location>
</feature>
<evidence type="ECO:0000313" key="16">
    <source>
        <dbReference type="EMBL" id="TGN11869.1"/>
    </source>
</evidence>
<evidence type="ECO:0000313" key="17">
    <source>
        <dbReference type="Proteomes" id="UP000298264"/>
    </source>
</evidence>
<dbReference type="SUPFAM" id="SSF51726">
    <property type="entry name" value="UROD/MetE-like"/>
    <property type="match status" value="2"/>
</dbReference>
<dbReference type="NCBIfam" id="NF003556">
    <property type="entry name" value="PRK05222.1"/>
    <property type="match status" value="1"/>
</dbReference>
<dbReference type="FunFam" id="3.20.20.210:FF:000003">
    <property type="entry name" value="5-methyltetrahydropteroyltriglutamate--homocysteine methyltransferase"/>
    <property type="match status" value="1"/>
</dbReference>
<feature type="binding site" evidence="10">
    <location>
        <position position="117"/>
    </location>
    <ligand>
        <name>5-methyltetrahydropteroyltri-L-glutamate</name>
        <dbReference type="ChEBI" id="CHEBI:58207"/>
    </ligand>
</feature>
<dbReference type="Pfam" id="PF01717">
    <property type="entry name" value="Meth_synt_2"/>
    <property type="match status" value="1"/>
</dbReference>
<feature type="binding site" evidence="10">
    <location>
        <position position="656"/>
    </location>
    <ligand>
        <name>Zn(2+)</name>
        <dbReference type="ChEBI" id="CHEBI:29105"/>
        <note>catalytic</note>
    </ligand>
</feature>
<evidence type="ECO:0000256" key="4">
    <source>
        <dbReference type="ARBA" id="ARBA00022603"/>
    </source>
</evidence>
<dbReference type="Pfam" id="PF08267">
    <property type="entry name" value="Meth_synt_1"/>
    <property type="match status" value="1"/>
</dbReference>
<feature type="binding site" evidence="10 11">
    <location>
        <begin position="446"/>
        <end position="448"/>
    </location>
    <ligand>
        <name>L-homocysteine</name>
        <dbReference type="ChEBI" id="CHEBI:58199"/>
    </ligand>
</feature>
<dbReference type="PIRSF" id="PIRSF000382">
    <property type="entry name" value="MeTrfase_B12_ind"/>
    <property type="match status" value="1"/>
</dbReference>
<feature type="domain" description="Cobalamin-independent methionine synthase MetE N-terminal" evidence="15">
    <location>
        <begin position="6"/>
        <end position="316"/>
    </location>
</feature>
<feature type="binding site" evidence="10">
    <location>
        <position position="499"/>
    </location>
    <ligand>
        <name>L-homocysteine</name>
        <dbReference type="ChEBI" id="CHEBI:58199"/>
    </ligand>
</feature>
<feature type="binding site" evidence="10 11">
    <location>
        <position position="614"/>
    </location>
    <ligand>
        <name>L-methionine</name>
        <dbReference type="ChEBI" id="CHEBI:57844"/>
    </ligand>
</feature>
<evidence type="ECO:0000256" key="5">
    <source>
        <dbReference type="ARBA" id="ARBA00022605"/>
    </source>
</evidence>
<dbReference type="Gene3D" id="3.20.20.210">
    <property type="match status" value="2"/>
</dbReference>
<dbReference type="NCBIfam" id="TIGR01371">
    <property type="entry name" value="met_syn_B12ind"/>
    <property type="match status" value="1"/>
</dbReference>
<feature type="binding site" evidence="10">
    <location>
        <begin position="17"/>
        <end position="20"/>
    </location>
    <ligand>
        <name>5-methyltetrahydropteroyltri-L-glutamate</name>
        <dbReference type="ChEBI" id="CHEBI:58207"/>
    </ligand>
</feature>
<dbReference type="EC" id="2.1.1.14" evidence="10"/>
<evidence type="ECO:0000259" key="14">
    <source>
        <dbReference type="Pfam" id="PF01717"/>
    </source>
</evidence>
<dbReference type="GO" id="GO:0008270">
    <property type="term" value="F:zinc ion binding"/>
    <property type="evidence" value="ECO:0007669"/>
    <property type="project" value="InterPro"/>
</dbReference>
<feature type="binding site" evidence="10 11">
    <location>
        <begin position="530"/>
        <end position="531"/>
    </location>
    <ligand>
        <name>5-methyltetrahydropteroyltri-L-glutamate</name>
        <dbReference type="ChEBI" id="CHEBI:58207"/>
    </ligand>
</feature>
<comment type="caution">
    <text evidence="16">The sequence shown here is derived from an EMBL/GenBank/DDBJ whole genome shotgun (WGS) entry which is preliminary data.</text>
</comment>
<evidence type="ECO:0000256" key="2">
    <source>
        <dbReference type="ARBA" id="ARBA00004681"/>
    </source>
</evidence>
<feature type="binding site" evidence="11">
    <location>
        <position position="20"/>
    </location>
    <ligand>
        <name>5-methyltetrahydropteroyltri-L-glutamate</name>
        <dbReference type="ChEBI" id="CHEBI:58207"/>
    </ligand>
</feature>
<comment type="cofactor">
    <cofactor evidence="10">
        <name>Zn(2+)</name>
        <dbReference type="ChEBI" id="CHEBI:29105"/>
    </cofactor>
    <text evidence="10">Binds 1 zinc ion per subunit.</text>
</comment>
<dbReference type="CDD" id="cd03311">
    <property type="entry name" value="CIMS_C_terminal_like"/>
    <property type="match status" value="1"/>
</dbReference>
<keyword evidence="8 10" id="KW-0862">Zinc</keyword>
<feature type="binding site" evidence="10 11">
    <location>
        <position position="499"/>
    </location>
    <ligand>
        <name>L-methionine</name>
        <dbReference type="ChEBI" id="CHEBI:57844"/>
    </ligand>
</feature>
<dbReference type="GO" id="GO:0071265">
    <property type="term" value="P:L-methionine biosynthetic process"/>
    <property type="evidence" value="ECO:0007669"/>
    <property type="project" value="UniProtKB-ARBA"/>
</dbReference>
<comment type="pathway">
    <text evidence="2 10">Amino-acid biosynthesis; L-methionine biosynthesis via de novo pathway; L-methionine from L-homocysteine (MetE route): step 1/1.</text>
</comment>
<keyword evidence="4 10" id="KW-0489">Methyltransferase</keyword>
<dbReference type="Proteomes" id="UP000298264">
    <property type="component" value="Unassembled WGS sequence"/>
</dbReference>
<dbReference type="UniPathway" id="UPA00051">
    <property type="reaction ID" value="UER00082"/>
</dbReference>
<comment type="function">
    <text evidence="1 10">Catalyzes the transfer of a methyl group from 5-methyltetrahydrofolate to homocysteine resulting in methionine formation.</text>
</comment>
<dbReference type="PANTHER" id="PTHR30519">
    <property type="entry name" value="5-METHYLTETRAHYDROPTEROYLTRIGLUTAMATE--HOMOCYSTEINE METHYLTRANSFERASE"/>
    <property type="match status" value="1"/>
</dbReference>
<feature type="binding site" evidence="10">
    <location>
        <position position="658"/>
    </location>
    <ligand>
        <name>Zn(2+)</name>
        <dbReference type="ChEBI" id="CHEBI:29105"/>
        <note>catalytic</note>
    </ligand>
</feature>
<dbReference type="EMBL" id="RQHV01000036">
    <property type="protein sequence ID" value="TGN11869.1"/>
    <property type="molecule type" value="Genomic_DNA"/>
</dbReference>
<dbReference type="GO" id="GO:0032259">
    <property type="term" value="P:methylation"/>
    <property type="evidence" value="ECO:0007669"/>
    <property type="project" value="UniProtKB-KW"/>
</dbReference>